<name>A0ABV8GX00_9BACI</name>
<comment type="similarity">
    <text evidence="1">Belongs to the WXG100 family.</text>
</comment>
<gene>
    <name evidence="2" type="ORF">ACFOUV_11215</name>
</gene>
<keyword evidence="3" id="KW-1185">Reference proteome</keyword>
<dbReference type="InterPro" id="IPR010310">
    <property type="entry name" value="T7SS_ESAT-6-like"/>
</dbReference>
<dbReference type="RefSeq" id="WP_379496860.1">
    <property type="nucleotide sequence ID" value="NZ_JBHSAO010000008.1"/>
</dbReference>
<comment type="caution">
    <text evidence="2">The sequence shown here is derived from an EMBL/GenBank/DDBJ whole genome shotgun (WGS) entry which is preliminary data.</text>
</comment>
<accession>A0ABV8GX00</accession>
<protein>
    <recommendedName>
        <fullName evidence="1">ESAT-6-like protein</fullName>
    </recommendedName>
</protein>
<proteinExistence type="inferred from homology"/>
<organism evidence="2 3">
    <name type="scientific">Oceanobacillus longus</name>
    <dbReference type="NCBI Taxonomy" id="930120"/>
    <lineage>
        <taxon>Bacteria</taxon>
        <taxon>Bacillati</taxon>
        <taxon>Bacillota</taxon>
        <taxon>Bacilli</taxon>
        <taxon>Bacillales</taxon>
        <taxon>Bacillaceae</taxon>
        <taxon>Oceanobacillus</taxon>
    </lineage>
</organism>
<dbReference type="Gene3D" id="1.10.287.1060">
    <property type="entry name" value="ESAT-6-like"/>
    <property type="match status" value="1"/>
</dbReference>
<evidence type="ECO:0000256" key="1">
    <source>
        <dbReference type="RuleBase" id="RU362001"/>
    </source>
</evidence>
<sequence>MAGMIRLNPEELEDFARRYGIESGNVNAVLKTLDDLIGQLGDAWEGDASRAFTDQYVELRPSFVNMVNLLEDIQRQLASSADALRQTDTNIAGQIRG</sequence>
<dbReference type="Proteomes" id="UP001595772">
    <property type="component" value="Unassembled WGS sequence"/>
</dbReference>
<reference evidence="3" key="1">
    <citation type="journal article" date="2019" name="Int. J. Syst. Evol. Microbiol.">
        <title>The Global Catalogue of Microorganisms (GCM) 10K type strain sequencing project: providing services to taxonomists for standard genome sequencing and annotation.</title>
        <authorList>
            <consortium name="The Broad Institute Genomics Platform"/>
            <consortium name="The Broad Institute Genome Sequencing Center for Infectious Disease"/>
            <person name="Wu L."/>
            <person name="Ma J."/>
        </authorList>
    </citation>
    <scope>NUCLEOTIDE SEQUENCE [LARGE SCALE GENOMIC DNA]</scope>
    <source>
        <strain evidence="3">IBRC-M 10703</strain>
    </source>
</reference>
<dbReference type="EMBL" id="JBHSAO010000008">
    <property type="protein sequence ID" value="MFC4024364.1"/>
    <property type="molecule type" value="Genomic_DNA"/>
</dbReference>
<dbReference type="InterPro" id="IPR036689">
    <property type="entry name" value="ESAT-6-like_sf"/>
</dbReference>
<dbReference type="Pfam" id="PF06013">
    <property type="entry name" value="WXG100"/>
    <property type="match status" value="1"/>
</dbReference>
<evidence type="ECO:0000313" key="3">
    <source>
        <dbReference type="Proteomes" id="UP001595772"/>
    </source>
</evidence>
<evidence type="ECO:0000313" key="2">
    <source>
        <dbReference type="EMBL" id="MFC4024364.1"/>
    </source>
</evidence>
<dbReference type="NCBIfam" id="TIGR03930">
    <property type="entry name" value="WXG100_ESAT6"/>
    <property type="match status" value="1"/>
</dbReference>
<dbReference type="SUPFAM" id="SSF140453">
    <property type="entry name" value="EsxAB dimer-like"/>
    <property type="match status" value="1"/>
</dbReference>